<gene>
    <name evidence="1" type="ORF">A45J_2342</name>
</gene>
<dbReference type="AlphaFoldDB" id="A0A5J4KY97"/>
<organism evidence="1">
    <name type="scientific">hot springs metagenome</name>
    <dbReference type="NCBI Taxonomy" id="433727"/>
    <lineage>
        <taxon>unclassified sequences</taxon>
        <taxon>metagenomes</taxon>
        <taxon>ecological metagenomes</taxon>
    </lineage>
</organism>
<proteinExistence type="predicted"/>
<accession>A0A5J4KY97</accession>
<evidence type="ECO:0000313" key="1">
    <source>
        <dbReference type="EMBL" id="GER94578.1"/>
    </source>
</evidence>
<comment type="caution">
    <text evidence="1">The sequence shown here is derived from an EMBL/GenBank/DDBJ whole genome shotgun (WGS) entry which is preliminary data.</text>
</comment>
<name>A0A5J4KY97_9ZZZZ</name>
<sequence>MKEIRRLSSIFKGEIVYSRSEPDRRSKKLLNINISKLKDLG</sequence>
<dbReference type="EMBL" id="BLAB01000001">
    <property type="protein sequence ID" value="GER94578.1"/>
    <property type="molecule type" value="Genomic_DNA"/>
</dbReference>
<protein>
    <submittedName>
        <fullName evidence="1">Uncharacterized protein</fullName>
    </submittedName>
</protein>
<reference evidence="1" key="1">
    <citation type="submission" date="2019-10" db="EMBL/GenBank/DDBJ databases">
        <title>Metagenomic sequencing of thiosulfate-disproportionating enrichment culture.</title>
        <authorList>
            <person name="Umezawa K."/>
            <person name="Kojima H."/>
            <person name="Fukui M."/>
        </authorList>
    </citation>
    <scope>NUCLEOTIDE SEQUENCE</scope>
    <source>
        <strain evidence="1">45J</strain>
    </source>
</reference>